<dbReference type="GO" id="GO:0004519">
    <property type="term" value="F:endonuclease activity"/>
    <property type="evidence" value="ECO:0007669"/>
    <property type="project" value="UniProtKB-KW"/>
</dbReference>
<dbReference type="EMBL" id="FTOP01000002">
    <property type="protein sequence ID" value="SIS61332.1"/>
    <property type="molecule type" value="Genomic_DNA"/>
</dbReference>
<keyword evidence="2" id="KW-0378">Hydrolase</keyword>
<feature type="domain" description="HNH nuclease" evidence="1">
    <location>
        <begin position="208"/>
        <end position="262"/>
    </location>
</feature>
<dbReference type="InterPro" id="IPR003615">
    <property type="entry name" value="HNH_nuc"/>
</dbReference>
<dbReference type="Pfam" id="PF13391">
    <property type="entry name" value="HNH_2"/>
    <property type="match status" value="1"/>
</dbReference>
<keyword evidence="2" id="KW-0540">Nuclease</keyword>
<dbReference type="Proteomes" id="UP000186026">
    <property type="component" value="Unassembled WGS sequence"/>
</dbReference>
<evidence type="ECO:0000259" key="1">
    <source>
        <dbReference type="Pfam" id="PF13391"/>
    </source>
</evidence>
<organism evidence="2 3">
    <name type="scientific">Belliella pelovolcani</name>
    <dbReference type="NCBI Taxonomy" id="529505"/>
    <lineage>
        <taxon>Bacteria</taxon>
        <taxon>Pseudomonadati</taxon>
        <taxon>Bacteroidota</taxon>
        <taxon>Cytophagia</taxon>
        <taxon>Cytophagales</taxon>
        <taxon>Cyclobacteriaceae</taxon>
        <taxon>Belliella</taxon>
    </lineage>
</organism>
<accession>A0A1N7KI89</accession>
<name>A0A1N7KI89_9BACT</name>
<gene>
    <name evidence="2" type="ORF">SAMN05421761_102104</name>
</gene>
<dbReference type="OrthoDB" id="67788at2"/>
<dbReference type="InterPro" id="IPR011396">
    <property type="entry name" value="PT_DNA_restrict"/>
</dbReference>
<dbReference type="PIRSF" id="PIRSF030850">
    <property type="entry name" value="UCP030850"/>
    <property type="match status" value="1"/>
</dbReference>
<evidence type="ECO:0000313" key="3">
    <source>
        <dbReference type="Proteomes" id="UP000186026"/>
    </source>
</evidence>
<reference evidence="3" key="1">
    <citation type="submission" date="2017-01" db="EMBL/GenBank/DDBJ databases">
        <authorList>
            <person name="Varghese N."/>
            <person name="Submissions S."/>
        </authorList>
    </citation>
    <scope>NUCLEOTIDE SEQUENCE [LARGE SCALE GENOMIC DNA]</scope>
    <source>
        <strain evidence="3">DSM 46698</strain>
    </source>
</reference>
<keyword evidence="3" id="KW-1185">Reference proteome</keyword>
<proteinExistence type="predicted"/>
<dbReference type="AlphaFoldDB" id="A0A1N7KI89"/>
<sequence>MHEELEFYIKGLSRLKRGSTKFGQAPHKPILLLTLIQLIEEGDVVKNEFYVDALLVAKFQEVWGNYVDTLHQADFTQPFYYLQNDQYKKKHFWYLKPKAGYSINSHIKSVFTLSDVLEYGYLDPSLFQLLQDPTKREFLKSNLINQYFPNKGLNYQTGVTSYINHIESEILNEPIEPYKRIISTKEDEVYVRNGIFKRVIPKIYESQCSFTGMKLVSMHGYSLIDACHIIPFSVSQNDKVENGIALCPNIHRAFDRGLVSLDQDYKILVSDHFEEDAENSYSIRKLKGKKALLPSKAKYQPSRDNLEWHRSNIFKS</sequence>
<evidence type="ECO:0000313" key="2">
    <source>
        <dbReference type="EMBL" id="SIS61332.1"/>
    </source>
</evidence>
<keyword evidence="2" id="KW-0255">Endonuclease</keyword>
<protein>
    <submittedName>
        <fullName evidence="2">Putative restriction endonuclease</fullName>
    </submittedName>
</protein>
<dbReference type="RefSeq" id="WP_076498337.1">
    <property type="nucleotide sequence ID" value="NZ_FTOP01000002.1"/>
</dbReference>
<dbReference type="STRING" id="529505.SAMN05421761_102104"/>